<evidence type="ECO:0000313" key="2">
    <source>
        <dbReference type="EMBL" id="KAK3687731.1"/>
    </source>
</evidence>
<reference evidence="2" key="2">
    <citation type="submission" date="2023-06" db="EMBL/GenBank/DDBJ databases">
        <authorList>
            <consortium name="Lawrence Berkeley National Laboratory"/>
            <person name="Haridas S."/>
            <person name="Hensen N."/>
            <person name="Bonometti L."/>
            <person name="Westerberg I."/>
            <person name="Brannstrom I.O."/>
            <person name="Guillou S."/>
            <person name="Cros-Aarteil S."/>
            <person name="Calhoun S."/>
            <person name="Kuo A."/>
            <person name="Mondo S."/>
            <person name="Pangilinan J."/>
            <person name="Riley R."/>
            <person name="Labutti K."/>
            <person name="Andreopoulos B."/>
            <person name="Lipzen A."/>
            <person name="Chen C."/>
            <person name="Yanf M."/>
            <person name="Daum C."/>
            <person name="Ng V."/>
            <person name="Clum A."/>
            <person name="Steindorff A."/>
            <person name="Ohm R."/>
            <person name="Martin F."/>
            <person name="Silar P."/>
            <person name="Natvig D."/>
            <person name="Lalanne C."/>
            <person name="Gautier V."/>
            <person name="Ament-Velasquez S.L."/>
            <person name="Kruys A."/>
            <person name="Hutchinson M.I."/>
            <person name="Powell A.J."/>
            <person name="Barry K."/>
            <person name="Miller A.N."/>
            <person name="Grigoriev I.V."/>
            <person name="Debuchy R."/>
            <person name="Gladieux P."/>
            <person name="Thoren M.H."/>
            <person name="Johannesson H."/>
        </authorList>
    </citation>
    <scope>NUCLEOTIDE SEQUENCE</scope>
    <source>
        <strain evidence="2">CBS 314.62</strain>
    </source>
</reference>
<reference evidence="2" key="1">
    <citation type="journal article" date="2023" name="Mol. Phylogenet. Evol.">
        <title>Genome-scale phylogeny and comparative genomics of the fungal order Sordariales.</title>
        <authorList>
            <person name="Hensen N."/>
            <person name="Bonometti L."/>
            <person name="Westerberg I."/>
            <person name="Brannstrom I.O."/>
            <person name="Guillou S."/>
            <person name="Cros-Aarteil S."/>
            <person name="Calhoun S."/>
            <person name="Haridas S."/>
            <person name="Kuo A."/>
            <person name="Mondo S."/>
            <person name="Pangilinan J."/>
            <person name="Riley R."/>
            <person name="LaButti K."/>
            <person name="Andreopoulos B."/>
            <person name="Lipzen A."/>
            <person name="Chen C."/>
            <person name="Yan M."/>
            <person name="Daum C."/>
            <person name="Ng V."/>
            <person name="Clum A."/>
            <person name="Steindorff A."/>
            <person name="Ohm R.A."/>
            <person name="Martin F."/>
            <person name="Silar P."/>
            <person name="Natvig D.O."/>
            <person name="Lalanne C."/>
            <person name="Gautier V."/>
            <person name="Ament-Velasquez S.L."/>
            <person name="Kruys A."/>
            <person name="Hutchinson M.I."/>
            <person name="Powell A.J."/>
            <person name="Barry K."/>
            <person name="Miller A.N."/>
            <person name="Grigoriev I.V."/>
            <person name="Debuchy R."/>
            <person name="Gladieux P."/>
            <person name="Hiltunen Thoren M."/>
            <person name="Johannesson H."/>
        </authorList>
    </citation>
    <scope>NUCLEOTIDE SEQUENCE</scope>
    <source>
        <strain evidence="2">CBS 314.62</strain>
    </source>
</reference>
<proteinExistence type="predicted"/>
<protein>
    <recommendedName>
        <fullName evidence="4">Secreted protein</fullName>
    </recommendedName>
</protein>
<feature type="signal peptide" evidence="1">
    <location>
        <begin position="1"/>
        <end position="25"/>
    </location>
</feature>
<dbReference type="Proteomes" id="UP001270362">
    <property type="component" value="Unassembled WGS sequence"/>
</dbReference>
<dbReference type="AlphaFoldDB" id="A0AAE0X8D3"/>
<evidence type="ECO:0000256" key="1">
    <source>
        <dbReference type="SAM" id="SignalP"/>
    </source>
</evidence>
<evidence type="ECO:0008006" key="4">
    <source>
        <dbReference type="Google" id="ProtNLM"/>
    </source>
</evidence>
<gene>
    <name evidence="2" type="ORF">B0T22DRAFT_137597</name>
</gene>
<evidence type="ECO:0000313" key="3">
    <source>
        <dbReference type="Proteomes" id="UP001270362"/>
    </source>
</evidence>
<dbReference type="EMBL" id="JAULSO010000002">
    <property type="protein sequence ID" value="KAK3687731.1"/>
    <property type="molecule type" value="Genomic_DNA"/>
</dbReference>
<name>A0AAE0X8D3_9PEZI</name>
<feature type="chain" id="PRO_5041966841" description="Secreted protein" evidence="1">
    <location>
        <begin position="26"/>
        <end position="141"/>
    </location>
</feature>
<keyword evidence="1" id="KW-0732">Signal</keyword>
<keyword evidence="3" id="KW-1185">Reference proteome</keyword>
<sequence length="141" mass="15919">MHWPGTVFYFLLGFLFFFFLFSVLTSDGSNWETANPLCLVCLPSTTRIRSSACMGARRAMREQGGCLSQWKKSKTPAYHRPRFPNPSSAAVADFQVVEAPVVPSFQVSIEVSIRRRGRRPNKTLTRCCVGKVLLRTWGKKA</sequence>
<accession>A0AAE0X8D3</accession>
<organism evidence="2 3">
    <name type="scientific">Podospora appendiculata</name>
    <dbReference type="NCBI Taxonomy" id="314037"/>
    <lineage>
        <taxon>Eukaryota</taxon>
        <taxon>Fungi</taxon>
        <taxon>Dikarya</taxon>
        <taxon>Ascomycota</taxon>
        <taxon>Pezizomycotina</taxon>
        <taxon>Sordariomycetes</taxon>
        <taxon>Sordariomycetidae</taxon>
        <taxon>Sordariales</taxon>
        <taxon>Podosporaceae</taxon>
        <taxon>Podospora</taxon>
    </lineage>
</organism>
<comment type="caution">
    <text evidence="2">The sequence shown here is derived from an EMBL/GenBank/DDBJ whole genome shotgun (WGS) entry which is preliminary data.</text>
</comment>